<evidence type="ECO:0000256" key="1">
    <source>
        <dbReference type="SAM" id="MobiDB-lite"/>
    </source>
</evidence>
<name>A0A8S5RQI2_9VIRU</name>
<proteinExistence type="predicted"/>
<reference evidence="2" key="1">
    <citation type="journal article" date="2021" name="Proc. Natl. Acad. Sci. U.S.A.">
        <title>A Catalog of Tens of Thousands of Viruses from Human Metagenomes Reveals Hidden Associations with Chronic Diseases.</title>
        <authorList>
            <person name="Tisza M.J."/>
            <person name="Buck C.B."/>
        </authorList>
    </citation>
    <scope>NUCLEOTIDE SEQUENCE</scope>
    <source>
        <strain evidence="2">Ctr1v16</strain>
    </source>
</reference>
<organism evidence="2">
    <name type="scientific">virus sp. ctr1v16</name>
    <dbReference type="NCBI Taxonomy" id="2825823"/>
    <lineage>
        <taxon>Viruses</taxon>
    </lineage>
</organism>
<feature type="region of interest" description="Disordered" evidence="1">
    <location>
        <begin position="1"/>
        <end position="37"/>
    </location>
</feature>
<feature type="compositionally biased region" description="Basic residues" evidence="1">
    <location>
        <begin position="1"/>
        <end position="11"/>
    </location>
</feature>
<dbReference type="EMBL" id="BK059133">
    <property type="protein sequence ID" value="DAE33341.1"/>
    <property type="molecule type" value="Genomic_DNA"/>
</dbReference>
<sequence>MSANTHIHKSQKSLAKQDISGQIKEKQNNEKNTFHLPRHSSFMIMHTFADWGNTGQNMAENLGITTVSTTKAHGRNRDKGKNSLVVGDYLRQCNSSFIKM</sequence>
<feature type="compositionally biased region" description="Basic and acidic residues" evidence="1">
    <location>
        <begin position="23"/>
        <end position="33"/>
    </location>
</feature>
<accession>A0A8S5RQI2</accession>
<evidence type="ECO:0000313" key="2">
    <source>
        <dbReference type="EMBL" id="DAE33341.1"/>
    </source>
</evidence>
<protein>
    <submittedName>
        <fullName evidence="2">Uncharacterized protein</fullName>
    </submittedName>
</protein>